<feature type="binding site" evidence="6">
    <location>
        <begin position="255"/>
        <end position="258"/>
    </location>
    <ligand>
        <name>GTP</name>
        <dbReference type="ChEBI" id="CHEBI:37565"/>
    </ligand>
</feature>
<comment type="function">
    <text evidence="6">An essential GTPase that binds both GDP and GTP, with rapid nucleotide exchange. Plays a role in 16S rRNA processing and 30S ribosomal subunit biogenesis and possibly also in cell cycle regulation and energy metabolism.</text>
</comment>
<dbReference type="CDD" id="cd22534">
    <property type="entry name" value="KH-II_Era"/>
    <property type="match status" value="1"/>
</dbReference>
<keyword evidence="5 6" id="KW-0342">GTP-binding</keyword>
<feature type="region of interest" description="G1" evidence="7">
    <location>
        <begin position="145"/>
        <end position="152"/>
    </location>
</feature>
<dbReference type="PANTHER" id="PTHR42698:SF1">
    <property type="entry name" value="GTPASE ERA, MITOCHONDRIAL"/>
    <property type="match status" value="1"/>
</dbReference>
<organism evidence="11 12">
    <name type="scientific">Candidatus Uhrbacteria bacterium CG_4_10_14_0_8_um_filter_58_22</name>
    <dbReference type="NCBI Taxonomy" id="1975029"/>
    <lineage>
        <taxon>Bacteria</taxon>
        <taxon>Candidatus Uhriibacteriota</taxon>
    </lineage>
</organism>
<feature type="region of interest" description="G4" evidence="7">
    <location>
        <begin position="255"/>
        <end position="258"/>
    </location>
</feature>
<dbReference type="Pfam" id="PF01926">
    <property type="entry name" value="MMR_HSR1"/>
    <property type="match status" value="1"/>
</dbReference>
<dbReference type="InterPro" id="IPR009019">
    <property type="entry name" value="KH_sf_prok-type"/>
</dbReference>
<evidence type="ECO:0000256" key="1">
    <source>
        <dbReference type="ARBA" id="ARBA00007921"/>
    </source>
</evidence>
<keyword evidence="4 6" id="KW-0694">RNA-binding</keyword>
<keyword evidence="6" id="KW-0699">rRNA-binding</keyword>
<dbReference type="GO" id="GO:0005886">
    <property type="term" value="C:plasma membrane"/>
    <property type="evidence" value="ECO:0007669"/>
    <property type="project" value="UniProtKB-SubCell"/>
</dbReference>
<feature type="region of interest" description="G5" evidence="7">
    <location>
        <begin position="280"/>
        <end position="282"/>
    </location>
</feature>
<dbReference type="InterPro" id="IPR005662">
    <property type="entry name" value="GTPase_Era-like"/>
</dbReference>
<feature type="domain" description="Era-type G" evidence="10">
    <location>
        <begin position="137"/>
        <end position="301"/>
    </location>
</feature>
<comment type="caution">
    <text evidence="11">The sequence shown here is derived from an EMBL/GenBank/DDBJ whole genome shotgun (WGS) entry which is preliminary data.</text>
</comment>
<dbReference type="Pfam" id="PF07650">
    <property type="entry name" value="KH_2"/>
    <property type="match status" value="1"/>
</dbReference>
<keyword evidence="6" id="KW-0690">Ribosome biogenesis</keyword>
<evidence type="ECO:0000256" key="2">
    <source>
        <dbReference type="ARBA" id="ARBA00020484"/>
    </source>
</evidence>
<name>A0A2M7QB55_9BACT</name>
<dbReference type="HAMAP" id="MF_00367">
    <property type="entry name" value="GTPase_Era"/>
    <property type="match status" value="1"/>
</dbReference>
<evidence type="ECO:0000256" key="8">
    <source>
        <dbReference type="RuleBase" id="RU003761"/>
    </source>
</evidence>
<evidence type="ECO:0000256" key="4">
    <source>
        <dbReference type="ARBA" id="ARBA00022884"/>
    </source>
</evidence>
<evidence type="ECO:0000256" key="5">
    <source>
        <dbReference type="ARBA" id="ARBA00023134"/>
    </source>
</evidence>
<feature type="region of interest" description="G2" evidence="7">
    <location>
        <begin position="171"/>
        <end position="175"/>
    </location>
</feature>
<dbReference type="InterPro" id="IPR027417">
    <property type="entry name" value="P-loop_NTPase"/>
</dbReference>
<evidence type="ECO:0000256" key="3">
    <source>
        <dbReference type="ARBA" id="ARBA00022741"/>
    </source>
</evidence>
<dbReference type="AlphaFoldDB" id="A0A2M7QB55"/>
<dbReference type="InterPro" id="IPR004044">
    <property type="entry name" value="KH_dom_type_2"/>
</dbReference>
<evidence type="ECO:0000256" key="7">
    <source>
        <dbReference type="PROSITE-ProRule" id="PRU01050"/>
    </source>
</evidence>
<evidence type="ECO:0000313" key="12">
    <source>
        <dbReference type="Proteomes" id="UP000230973"/>
    </source>
</evidence>
<dbReference type="GO" id="GO:0070181">
    <property type="term" value="F:small ribosomal subunit rRNA binding"/>
    <property type="evidence" value="ECO:0007669"/>
    <property type="project" value="UniProtKB-UniRule"/>
</dbReference>
<keyword evidence="6" id="KW-0472">Membrane</keyword>
<feature type="domain" description="KH type-2" evidence="9">
    <location>
        <begin position="332"/>
        <end position="409"/>
    </location>
</feature>
<dbReference type="GO" id="GO:0003924">
    <property type="term" value="F:GTPase activity"/>
    <property type="evidence" value="ECO:0007669"/>
    <property type="project" value="UniProtKB-UniRule"/>
</dbReference>
<dbReference type="InterPro" id="IPR006073">
    <property type="entry name" value="GTP-bd"/>
</dbReference>
<keyword evidence="6" id="KW-1003">Cell membrane</keyword>
<dbReference type="SUPFAM" id="SSF52540">
    <property type="entry name" value="P-loop containing nucleoside triphosphate hydrolases"/>
    <property type="match status" value="1"/>
</dbReference>
<comment type="similarity">
    <text evidence="1 6 7 8">Belongs to the TRAFAC class TrmE-Era-EngA-EngB-Septin-like GTPase superfamily. Era GTPase family.</text>
</comment>
<sequence length="416" mass="46408">MPPIVCAPLTFSKRTTDIGEQVSFAFLTLPHSANTAICSATVIAFLSSPSNKSAAASTTVCHCFPCCSCPIVHPLCHGPIAETRRTSIDPNRLCQNQTKKTVPLPTPLRPWKKPDVCCTLREHRKHMTEETPKTGQKAGFAVLVGRSNVGKSTLLNALIGTKVAITTPKPQTTRHAIQGILNDPRGQAVIVDTPGVFTHVPDNLTARLNEKARQSLRGIDVVVYVVDPTRHVGDEEKIVHGMVSAADCPKVMVINKSDLRGPYADEYRIWSDEFDSVFEVSATRGHNLKMLTDRLIDLLPEGEPSYPTDMLSNLDRKFRIAELIREKVFMRMHEEVPYSTTVEVDEVAERENGVLYVRARILTNADRYRGMLIGQGGRTVKAIGQSVRHEMETVTDRQVFIDLDVDVEERWQERFE</sequence>
<keyword evidence="6" id="KW-0963">Cytoplasm</keyword>
<dbReference type="NCBIfam" id="NF000908">
    <property type="entry name" value="PRK00089.1"/>
    <property type="match status" value="1"/>
</dbReference>
<evidence type="ECO:0000313" key="11">
    <source>
        <dbReference type="EMBL" id="PIY63387.1"/>
    </source>
</evidence>
<dbReference type="GO" id="GO:0005525">
    <property type="term" value="F:GTP binding"/>
    <property type="evidence" value="ECO:0007669"/>
    <property type="project" value="UniProtKB-UniRule"/>
</dbReference>
<dbReference type="Gene3D" id="3.40.50.300">
    <property type="entry name" value="P-loop containing nucleotide triphosphate hydrolases"/>
    <property type="match status" value="1"/>
</dbReference>
<proteinExistence type="inferred from homology"/>
<gene>
    <name evidence="6" type="primary">era</name>
    <name evidence="11" type="ORF">COY93_00260</name>
</gene>
<dbReference type="Proteomes" id="UP000230973">
    <property type="component" value="Unassembled WGS sequence"/>
</dbReference>
<dbReference type="PRINTS" id="PR00326">
    <property type="entry name" value="GTP1OBG"/>
</dbReference>
<dbReference type="InterPro" id="IPR030388">
    <property type="entry name" value="G_ERA_dom"/>
</dbReference>
<feature type="region of interest" description="G3" evidence="7">
    <location>
        <begin position="192"/>
        <end position="195"/>
    </location>
</feature>
<evidence type="ECO:0000259" key="10">
    <source>
        <dbReference type="PROSITE" id="PS51713"/>
    </source>
</evidence>
<comment type="subunit">
    <text evidence="6">Monomer.</text>
</comment>
<dbReference type="EMBL" id="PFLC01000003">
    <property type="protein sequence ID" value="PIY63387.1"/>
    <property type="molecule type" value="Genomic_DNA"/>
</dbReference>
<dbReference type="InterPro" id="IPR015946">
    <property type="entry name" value="KH_dom-like_a/b"/>
</dbReference>
<dbReference type="GO" id="GO:0000028">
    <property type="term" value="P:ribosomal small subunit assembly"/>
    <property type="evidence" value="ECO:0007669"/>
    <property type="project" value="TreeGrafter"/>
</dbReference>
<reference evidence="12" key="1">
    <citation type="submission" date="2017-09" db="EMBL/GenBank/DDBJ databases">
        <title>Depth-based differentiation of microbial function through sediment-hosted aquifers and enrichment of novel symbionts in the deep terrestrial subsurface.</title>
        <authorList>
            <person name="Probst A.J."/>
            <person name="Ladd B."/>
            <person name="Jarett J.K."/>
            <person name="Geller-Mcgrath D.E."/>
            <person name="Sieber C.M.K."/>
            <person name="Emerson J.B."/>
            <person name="Anantharaman K."/>
            <person name="Thomas B.C."/>
            <person name="Malmstrom R."/>
            <person name="Stieglmeier M."/>
            <person name="Klingl A."/>
            <person name="Woyke T."/>
            <person name="Ryan C.M."/>
            <person name="Banfield J.F."/>
        </authorList>
    </citation>
    <scope>NUCLEOTIDE SEQUENCE [LARGE SCALE GENOMIC DNA]</scope>
</reference>
<comment type="caution">
    <text evidence="6">Lacks conserved residue(s) required for the propagation of feature annotation.</text>
</comment>
<dbReference type="PANTHER" id="PTHR42698">
    <property type="entry name" value="GTPASE ERA"/>
    <property type="match status" value="1"/>
</dbReference>
<dbReference type="GO" id="GO:0043024">
    <property type="term" value="F:ribosomal small subunit binding"/>
    <property type="evidence" value="ECO:0007669"/>
    <property type="project" value="TreeGrafter"/>
</dbReference>
<dbReference type="PROSITE" id="PS50823">
    <property type="entry name" value="KH_TYPE_2"/>
    <property type="match status" value="1"/>
</dbReference>
<dbReference type="SUPFAM" id="SSF54814">
    <property type="entry name" value="Prokaryotic type KH domain (KH-domain type II)"/>
    <property type="match status" value="1"/>
</dbReference>
<accession>A0A2M7QB55</accession>
<feature type="binding site" evidence="6">
    <location>
        <begin position="192"/>
        <end position="196"/>
    </location>
    <ligand>
        <name>GTP</name>
        <dbReference type="ChEBI" id="CHEBI:37565"/>
    </ligand>
</feature>
<comment type="subcellular location">
    <subcellularLocation>
        <location evidence="6">Cytoplasm</location>
    </subcellularLocation>
    <subcellularLocation>
        <location evidence="6">Cell membrane</location>
        <topology evidence="6">Peripheral membrane protein</topology>
    </subcellularLocation>
</comment>
<dbReference type="Gene3D" id="3.30.300.20">
    <property type="match status" value="1"/>
</dbReference>
<dbReference type="InterPro" id="IPR005225">
    <property type="entry name" value="Small_GTP-bd"/>
</dbReference>
<dbReference type="CDD" id="cd04163">
    <property type="entry name" value="Era"/>
    <property type="match status" value="1"/>
</dbReference>
<dbReference type="NCBIfam" id="TIGR00231">
    <property type="entry name" value="small_GTP"/>
    <property type="match status" value="1"/>
</dbReference>
<dbReference type="NCBIfam" id="TIGR00436">
    <property type="entry name" value="era"/>
    <property type="match status" value="1"/>
</dbReference>
<keyword evidence="3 6" id="KW-0547">Nucleotide-binding</keyword>
<dbReference type="PROSITE" id="PS51713">
    <property type="entry name" value="G_ERA"/>
    <property type="match status" value="1"/>
</dbReference>
<evidence type="ECO:0000256" key="6">
    <source>
        <dbReference type="HAMAP-Rule" id="MF_00367"/>
    </source>
</evidence>
<dbReference type="GO" id="GO:0005829">
    <property type="term" value="C:cytosol"/>
    <property type="evidence" value="ECO:0007669"/>
    <property type="project" value="TreeGrafter"/>
</dbReference>
<evidence type="ECO:0000259" key="9">
    <source>
        <dbReference type="PROSITE" id="PS50823"/>
    </source>
</evidence>
<protein>
    <recommendedName>
        <fullName evidence="2 6">GTPase Era</fullName>
    </recommendedName>
</protein>